<dbReference type="InterPro" id="IPR000601">
    <property type="entry name" value="PKD_dom"/>
</dbReference>
<name>A0A5R8KG80_9BACT</name>
<evidence type="ECO:0000313" key="3">
    <source>
        <dbReference type="Proteomes" id="UP000306196"/>
    </source>
</evidence>
<dbReference type="RefSeq" id="WP_138085518.1">
    <property type="nucleotide sequence ID" value="NZ_VAUV01000005.1"/>
</dbReference>
<proteinExistence type="predicted"/>
<dbReference type="EMBL" id="VAUV01000005">
    <property type="protein sequence ID" value="TLD71303.1"/>
    <property type="molecule type" value="Genomic_DNA"/>
</dbReference>
<keyword evidence="3" id="KW-1185">Reference proteome</keyword>
<sequence>MTILCKSKLLRIFLGAAVITGAFLEGISYGQTFPTTGSQYIWKVGDGTYSDWTTNFSFNNAAPTSAPNAARDVVFGWEGTPSTAVISLDPLVTATGSTFPSNGNARSFNIYDGDYTFDFNGSTSTIPWSNKIWRFGNGAGNTPTVHFTDSTNADQSIVFTNLVIGDNGSSNNVWGGGDATITFDPNVTHSLTTAGTLTVGSTAGGGGNEFNVQAGQNITRGAITVNAGAGNKISVSGGGMLSTTAATTVGAGAGLVVEGQDSNFTRIGSTEFTISGDVVVSNRATINQSGNGNVLAVNSGGSLTVDNSAFAIERAGINGNNTVPATISGLLDVSNGGQFTGTFTGDTALQSLFRVSSTGHVVVDNGSTFSINNELELQGGAQFEVKGNSAAEVGTYATYYFSSNYVITDTPSVEEGSAFRFDALKLINRNAVAPQFGTTEYVNLLNADGYAKGLLIWGTGGTIVGQFSGHTEAYLALASGTRLQLDGQASTLYSVSRFTVQEGASLEGTGTVDTGSFTNLGLINAGKNDGAAGEAGVLNISGSTIQGQGDVTFDIFGHDAPGVSYDQVRASGVDSAGLGTVSVNVWDRGDGGLDNLFASTFFELFRNTSGGDLNLQSVAGYDFSQSSAVLGDLGLGWDTSEFAATGVLTLQEVARLVFEDAVTGEELAPGSTLDHGQKLKVTNALYGFLSVGEFTEIGDGVDASITSKEVSNAGFEVYGLDAGTEIAKFDGEEYHFTEGTVSFVNVNALNGTHRATLRVGFDHGNPDVTATPVVREWELSQTVASATAATYGETYTAYVDAGGSYAGFWLESQDGTMARLKGGQASSAVILQMSFDDMTGEVTGGANSPQFLSDVVSVTGTGDDWFVLELTYNEEEYLGLYGELGATDMDAPLLAWFDGNDWVNAVLGNTSGTAQYYSGLWQESYGLGSYGWDEETGMVWAVLDHNSDFGVLGGSVVPEPSRMVLVLLGAMALIFHRKRR</sequence>
<organism evidence="2 3">
    <name type="scientific">Phragmitibacter flavus</name>
    <dbReference type="NCBI Taxonomy" id="2576071"/>
    <lineage>
        <taxon>Bacteria</taxon>
        <taxon>Pseudomonadati</taxon>
        <taxon>Verrucomicrobiota</taxon>
        <taxon>Verrucomicrobiia</taxon>
        <taxon>Verrucomicrobiales</taxon>
        <taxon>Verrucomicrobiaceae</taxon>
        <taxon>Phragmitibacter</taxon>
    </lineage>
</organism>
<comment type="caution">
    <text evidence="2">The sequence shown here is derived from an EMBL/GenBank/DDBJ whole genome shotgun (WGS) entry which is preliminary data.</text>
</comment>
<dbReference type="NCBIfam" id="TIGR02595">
    <property type="entry name" value="PEP_CTERM"/>
    <property type="match status" value="1"/>
</dbReference>
<dbReference type="OrthoDB" id="9813914at2"/>
<dbReference type="Proteomes" id="UP000306196">
    <property type="component" value="Unassembled WGS sequence"/>
</dbReference>
<evidence type="ECO:0000313" key="2">
    <source>
        <dbReference type="EMBL" id="TLD71303.1"/>
    </source>
</evidence>
<dbReference type="AlphaFoldDB" id="A0A5R8KG80"/>
<dbReference type="PROSITE" id="PS50093">
    <property type="entry name" value="PKD"/>
    <property type="match status" value="1"/>
</dbReference>
<gene>
    <name evidence="2" type="ORF">FEM03_07165</name>
</gene>
<feature type="domain" description="PKD" evidence="1">
    <location>
        <begin position="140"/>
        <end position="203"/>
    </location>
</feature>
<accession>A0A5R8KG80</accession>
<reference evidence="2 3" key="1">
    <citation type="submission" date="2019-05" db="EMBL/GenBank/DDBJ databases">
        <title>Verrucobacter flavum gen. nov., sp. nov. a new member of the family Verrucomicrobiaceae.</title>
        <authorList>
            <person name="Szuroczki S."/>
            <person name="Abbaszade G."/>
            <person name="Szabo A."/>
            <person name="Felfoldi T."/>
            <person name="Schumann P."/>
            <person name="Boka K."/>
            <person name="Keki Z."/>
            <person name="Toumi M."/>
            <person name="Toth E."/>
        </authorList>
    </citation>
    <scope>NUCLEOTIDE SEQUENCE [LARGE SCALE GENOMIC DNA]</scope>
    <source>
        <strain evidence="2 3">MG-N-17</strain>
    </source>
</reference>
<protein>
    <submittedName>
        <fullName evidence="2">PEP-CTERM sorting domain-containing protein</fullName>
    </submittedName>
</protein>
<dbReference type="InterPro" id="IPR013424">
    <property type="entry name" value="Ice-binding_C"/>
</dbReference>
<evidence type="ECO:0000259" key="1">
    <source>
        <dbReference type="PROSITE" id="PS50093"/>
    </source>
</evidence>